<feature type="compositionally biased region" description="Basic residues" evidence="1">
    <location>
        <begin position="1"/>
        <end position="17"/>
    </location>
</feature>
<dbReference type="AlphaFoldDB" id="A0A9W5B594"/>
<comment type="caution">
    <text evidence="2">The sequence shown here is derived from an EMBL/GenBank/DDBJ whole genome shotgun (WGS) entry which is preliminary data.</text>
</comment>
<organism evidence="2 3">
    <name type="scientific">Agrobacterium genomosp. 2 str. CFBP 5494</name>
    <dbReference type="NCBI Taxonomy" id="1183436"/>
    <lineage>
        <taxon>Bacteria</taxon>
        <taxon>Pseudomonadati</taxon>
        <taxon>Pseudomonadota</taxon>
        <taxon>Alphaproteobacteria</taxon>
        <taxon>Hyphomicrobiales</taxon>
        <taxon>Rhizobiaceae</taxon>
        <taxon>Rhizobium/Agrobacterium group</taxon>
        <taxon>Agrobacterium</taxon>
        <taxon>Agrobacterium tumefaciens complex</taxon>
    </lineage>
</organism>
<protein>
    <submittedName>
        <fullName evidence="2">Kinesin protein (Modular protein)</fullName>
    </submittedName>
</protein>
<dbReference type="Proteomes" id="UP000191933">
    <property type="component" value="Unassembled WGS sequence"/>
</dbReference>
<accession>A0A9W5B594</accession>
<proteinExistence type="predicted"/>
<feature type="region of interest" description="Disordered" evidence="1">
    <location>
        <begin position="1"/>
        <end position="38"/>
    </location>
</feature>
<evidence type="ECO:0000313" key="2">
    <source>
        <dbReference type="EMBL" id="CUW99359.1"/>
    </source>
</evidence>
<evidence type="ECO:0000313" key="3">
    <source>
        <dbReference type="Proteomes" id="UP000191933"/>
    </source>
</evidence>
<gene>
    <name evidence="2" type="ORF">AGR2A_Lc70089</name>
</gene>
<dbReference type="EMBL" id="FBVY01000036">
    <property type="protein sequence ID" value="CUW99359.1"/>
    <property type="molecule type" value="Genomic_DNA"/>
</dbReference>
<evidence type="ECO:0000256" key="1">
    <source>
        <dbReference type="SAM" id="MobiDB-lite"/>
    </source>
</evidence>
<keyword evidence="3" id="KW-1185">Reference proteome</keyword>
<reference evidence="2 3" key="1">
    <citation type="submission" date="2016-01" db="EMBL/GenBank/DDBJ databases">
        <authorList>
            <person name="Regsiter A."/>
            <person name="william w."/>
        </authorList>
    </citation>
    <scope>NUCLEOTIDE SEQUENCE [LARGE SCALE GENOMIC DNA]</scope>
    <source>
        <strain evidence="2 3">CFBP 5494</strain>
    </source>
</reference>
<dbReference type="InterPro" id="IPR020269">
    <property type="entry name" value="Phage_Mu_Releasin"/>
</dbReference>
<dbReference type="Pfam" id="PF10805">
    <property type="entry name" value="DUF2730"/>
    <property type="match status" value="1"/>
</dbReference>
<name>A0A9W5B594_9HYPH</name>
<sequence length="154" mass="17467">MRGLPKRHTPRTPHRPPIRNPVHPVPDTPRTESTPMTPGEMIPYVSLALGLIALLGHIKGWMNSGEKKLTDDVAALKVETEVHEKKLIEHDRRIQSVESDMKYLPDRESQHRLELALEKVNGRLDTLNETLKPIKANGEAMNELLLERARQANV</sequence>